<feature type="transmembrane region" description="Helical" evidence="12">
    <location>
        <begin position="619"/>
        <end position="637"/>
    </location>
</feature>
<feature type="transmembrane region" description="Helical" evidence="12">
    <location>
        <begin position="353"/>
        <end position="374"/>
    </location>
</feature>
<keyword evidence="17" id="KW-1185">Reference proteome</keyword>
<dbReference type="InterPro" id="IPR040920">
    <property type="entry name" value="Arabino_trans_N"/>
</dbReference>
<evidence type="ECO:0000256" key="12">
    <source>
        <dbReference type="SAM" id="Phobius"/>
    </source>
</evidence>
<feature type="transmembrane region" description="Helical" evidence="12">
    <location>
        <begin position="386"/>
        <end position="402"/>
    </location>
</feature>
<accession>A0ABX6IMG3</accession>
<feature type="region of interest" description="Disordered" evidence="11">
    <location>
        <begin position="977"/>
        <end position="1004"/>
    </location>
</feature>
<sequence>MPVPTVRRAKILAVVTGLLGLVLALATPLMPVKQTSAEINWPSSTGPVTSVSAPLTAYVPITMSATIPCAAIEHLGPDGTVLLSTTPKDAEKSAQRGLTVRKTGGNNGAAVEVVIRNVPIVAATVADMRTQDCRAITVRATADEVSAEFVGMNDADGKPLAGTTATRVSATYPADERPQLTGLFTDLTGDVAALAHRPLDGVTTTGAQGEAAPSDRDDLTRLSAHVVIDSRYSTSPTLLKLLVLLIGIACTLISLAALAVLDATDGRGHRRILPARWWRLHPRDFVVIGALLVWHIVGPNTSDDGYLLTMSRVAQDSDYTANYFRWFGAPEAPFGWYYEVFGWLSHVSVASPWMRLPALVCGIMVWLIVSHEILPRLGRAALTRPMVGWTAAFVFLASWFPFNNGLRPEPIICLGALLTWCSVERAIATGRLLPAALACTFGAFSLAAGPTGLLAVAALIAGARPMITALVKRVRTITETPDAPESAEIAGVPDTPEPGRSDTERDKPRKTRISAPRSADLWSYAALIAPILAAGTFVLFVVFADLTLRSFIDSSTMKSALGPSMHWYDEIGRYTSLFSYSADGSLARRFAVLTMLLGLVVSASVLIRKNRIPGTALGPSRRIVGIMFASLVFLMFTPTKWTHHFGVFAGLAAALAALAAIATSNSSMHSRRNRTLFAALVLFIGGFSFASPNSFYYYSSWGMPWGWAQTTLGPIVLHEAFLYASLALLLVALWFHFREPFVGADPTGRPHTDAPEPGRLALALRRAWRSVAGAPLAYLALAVVVFELLTAVFAGVNQSRSFSVPQSNLAAFAGKQCAMADKIWVETDPNRDMLTPVDTTLDNPLAGPPARPGADASYGFTPDGIPDELYSVASSGSLGVLAGNAQASPDVLRSNPGGTGGGTLDTPGVNGSHAALPFGLDPATTPVLGSYSETDQVPARLTTGWYRLPQDWRDRPLLTMSVAGVFDTPEVTLEYSTTPITPGIGDEDLTTTGETTLIDPGPRPSWRNLRYETDDLPADITAVRVRIVDDNLSDGRFVALTPPRVPRVSTLQEVVGNDDPVHLDWTSGLAFPCQRPFTHHAGVAEIPQWRIRPGADLAAAVSAWQNAFGGGPLGWLEVSQEPMAMATYLPGDIGRDWGALERYTPYNGVTQRAEITKRTVTRGGLWSPAPMRY</sequence>
<feature type="transmembrane region" description="Helical" evidence="12">
    <location>
        <begin position="715"/>
        <end position="735"/>
    </location>
</feature>
<dbReference type="Gene3D" id="3.40.190.160">
    <property type="match status" value="1"/>
</dbReference>
<feature type="compositionally biased region" description="Basic and acidic residues" evidence="11">
    <location>
        <begin position="497"/>
        <end position="507"/>
    </location>
</feature>
<reference evidence="16" key="1">
    <citation type="journal article" date="2021" name="Nat. Microbiol.">
        <title>Cocultivation of an ultrasmall environmental parasitic bacterium with lytic ability against bacteria associated with wastewater foams.</title>
        <authorList>
            <person name="Batinovic S."/>
            <person name="Rose J.J.A."/>
            <person name="Ratcliffe J."/>
            <person name="Seviour R.J."/>
            <person name="Petrovski S."/>
        </authorList>
    </citation>
    <scope>NUCLEOTIDE SEQUENCE</scope>
    <source>
        <strain evidence="16">CON9</strain>
    </source>
</reference>
<evidence type="ECO:0000259" key="15">
    <source>
        <dbReference type="Pfam" id="PF17689"/>
    </source>
</evidence>
<keyword evidence="10" id="KW-0961">Cell wall biogenesis/degradation</keyword>
<dbReference type="Pfam" id="PF04602">
    <property type="entry name" value="Arabinose_trans"/>
    <property type="match status" value="1"/>
</dbReference>
<dbReference type="Pfam" id="PF17689">
    <property type="entry name" value="Arabino_trans_N"/>
    <property type="match status" value="1"/>
</dbReference>
<dbReference type="Pfam" id="PF14896">
    <property type="entry name" value="Arabino_trans_C"/>
    <property type="match status" value="1"/>
</dbReference>
<evidence type="ECO:0000256" key="11">
    <source>
        <dbReference type="SAM" id="MobiDB-lite"/>
    </source>
</evidence>
<feature type="domain" description="Arabinosyltransferas concanavalin like" evidence="15">
    <location>
        <begin position="33"/>
        <end position="192"/>
    </location>
</feature>
<comment type="similarity">
    <text evidence="3">Belongs to the emb family.</text>
</comment>
<dbReference type="Gene3D" id="2.60.120.940">
    <property type="entry name" value="EmbC, C-terminal domain, subdomain 2"/>
    <property type="match status" value="1"/>
</dbReference>
<evidence type="ECO:0000256" key="6">
    <source>
        <dbReference type="ARBA" id="ARBA00022679"/>
    </source>
</evidence>
<dbReference type="InterPro" id="IPR007680">
    <property type="entry name" value="Arabino_trans_central"/>
</dbReference>
<feature type="transmembrane region" description="Helical" evidence="12">
    <location>
        <begin position="675"/>
        <end position="695"/>
    </location>
</feature>
<comment type="function">
    <text evidence="1">Arabinosyl transferase responsible for the polymerization of arabinose into the arabinan of arabinogalactan.</text>
</comment>
<dbReference type="RefSeq" id="WP_213245433.1">
    <property type="nucleotide sequence ID" value="NZ_CP045806.1"/>
</dbReference>
<comment type="subcellular location">
    <subcellularLocation>
        <location evidence="2">Cell membrane</location>
        <topology evidence="2">Multi-pass membrane protein</topology>
    </subcellularLocation>
</comment>
<evidence type="ECO:0000256" key="2">
    <source>
        <dbReference type="ARBA" id="ARBA00004651"/>
    </source>
</evidence>
<evidence type="ECO:0000256" key="1">
    <source>
        <dbReference type="ARBA" id="ARBA00003001"/>
    </source>
</evidence>
<feature type="transmembrane region" description="Helical" evidence="12">
    <location>
        <begin position="435"/>
        <end position="463"/>
    </location>
</feature>
<dbReference type="EMBL" id="CP045809">
    <property type="protein sequence ID" value="QHN37113.1"/>
    <property type="molecule type" value="Genomic_DNA"/>
</dbReference>
<keyword evidence="4" id="KW-1003">Cell membrane</keyword>
<evidence type="ECO:0000256" key="9">
    <source>
        <dbReference type="ARBA" id="ARBA00023136"/>
    </source>
</evidence>
<organism evidence="16 17">
    <name type="scientific">Gordonia pseudamarae</name>
    <dbReference type="NCBI Taxonomy" id="2831662"/>
    <lineage>
        <taxon>Bacteria</taxon>
        <taxon>Bacillati</taxon>
        <taxon>Actinomycetota</taxon>
        <taxon>Actinomycetes</taxon>
        <taxon>Mycobacteriales</taxon>
        <taxon>Gordoniaceae</taxon>
        <taxon>Gordonia</taxon>
    </lineage>
</organism>
<dbReference type="InterPro" id="IPR027451">
    <property type="entry name" value="EmbABC_dom1"/>
</dbReference>
<feature type="compositionally biased region" description="Low complexity" evidence="11">
    <location>
        <begin position="990"/>
        <end position="999"/>
    </location>
</feature>
<evidence type="ECO:0000256" key="8">
    <source>
        <dbReference type="ARBA" id="ARBA00022989"/>
    </source>
</evidence>
<feature type="transmembrane region" description="Helical" evidence="12">
    <location>
        <begin position="238"/>
        <end position="260"/>
    </location>
</feature>
<proteinExistence type="inferred from homology"/>
<evidence type="ECO:0000256" key="7">
    <source>
        <dbReference type="ARBA" id="ARBA00022692"/>
    </source>
</evidence>
<evidence type="ECO:0000256" key="5">
    <source>
        <dbReference type="ARBA" id="ARBA00022676"/>
    </source>
</evidence>
<evidence type="ECO:0000313" key="17">
    <source>
        <dbReference type="Proteomes" id="UP001059836"/>
    </source>
</evidence>
<evidence type="ECO:0000313" key="16">
    <source>
        <dbReference type="EMBL" id="QHN37113.1"/>
    </source>
</evidence>
<evidence type="ECO:0000256" key="4">
    <source>
        <dbReference type="ARBA" id="ARBA00022475"/>
    </source>
</evidence>
<feature type="transmembrane region" description="Helical" evidence="12">
    <location>
        <begin position="643"/>
        <end position="663"/>
    </location>
</feature>
<evidence type="ECO:0000256" key="10">
    <source>
        <dbReference type="ARBA" id="ARBA00023316"/>
    </source>
</evidence>
<keyword evidence="9 12" id="KW-0472">Membrane</keyword>
<protein>
    <submittedName>
        <fullName evidence="16">Arabinosyltransferase</fullName>
    </submittedName>
</protein>
<keyword evidence="5" id="KW-0328">Glycosyltransferase</keyword>
<evidence type="ECO:0000256" key="3">
    <source>
        <dbReference type="ARBA" id="ARBA00008195"/>
    </source>
</evidence>
<keyword evidence="8 12" id="KW-1133">Transmembrane helix</keyword>
<dbReference type="InterPro" id="IPR032731">
    <property type="entry name" value="Arabino_trans_C"/>
</dbReference>
<name>A0ABX6IMG3_9ACTN</name>
<feature type="domain" description="Arabinosyltransferase C-terminal" evidence="14">
    <location>
        <begin position="790"/>
        <end position="1172"/>
    </location>
</feature>
<feature type="region of interest" description="Disordered" evidence="11">
    <location>
        <begin position="481"/>
        <end position="512"/>
    </location>
</feature>
<feature type="transmembrane region" description="Helical" evidence="12">
    <location>
        <begin position="776"/>
        <end position="796"/>
    </location>
</feature>
<evidence type="ECO:0000259" key="13">
    <source>
        <dbReference type="Pfam" id="PF04602"/>
    </source>
</evidence>
<keyword evidence="7 12" id="KW-0812">Transmembrane</keyword>
<feature type="transmembrane region" description="Helical" evidence="12">
    <location>
        <begin position="521"/>
        <end position="544"/>
    </location>
</feature>
<feature type="transmembrane region" description="Helical" evidence="12">
    <location>
        <begin position="586"/>
        <end position="607"/>
    </location>
</feature>
<dbReference type="Proteomes" id="UP001059836">
    <property type="component" value="Chromosome"/>
</dbReference>
<dbReference type="Gene3D" id="2.60.120.610">
    <property type="entry name" value="arabinofuranosyltransferase like domain"/>
    <property type="match status" value="1"/>
</dbReference>
<evidence type="ECO:0000259" key="14">
    <source>
        <dbReference type="Pfam" id="PF14896"/>
    </source>
</evidence>
<dbReference type="InterPro" id="IPR042486">
    <property type="entry name" value="Arabino_trans_C_2"/>
</dbReference>
<gene>
    <name evidence="16" type="ORF">GII31_21650</name>
</gene>
<feature type="domain" description="Arabinofuranosyltransferase central" evidence="13">
    <location>
        <begin position="235"/>
        <end position="738"/>
    </location>
</feature>
<keyword evidence="6" id="KW-0808">Transferase</keyword>